<accession>A0A183IM70</accession>
<organism evidence="8">
    <name type="scientific">Soboliphyme baturini</name>
    <dbReference type="NCBI Taxonomy" id="241478"/>
    <lineage>
        <taxon>Eukaryota</taxon>
        <taxon>Metazoa</taxon>
        <taxon>Ecdysozoa</taxon>
        <taxon>Nematoda</taxon>
        <taxon>Enoplea</taxon>
        <taxon>Dorylaimia</taxon>
        <taxon>Dioctophymatida</taxon>
        <taxon>Dioctophymatoidea</taxon>
        <taxon>Soboliphymatidae</taxon>
        <taxon>Soboliphyme</taxon>
    </lineage>
</organism>
<evidence type="ECO:0000256" key="1">
    <source>
        <dbReference type="ARBA" id="ARBA00008601"/>
    </source>
</evidence>
<feature type="domain" description="Tyrosine-protein phosphatase" evidence="5">
    <location>
        <begin position="217"/>
        <end position="371"/>
    </location>
</feature>
<protein>
    <recommendedName>
        <fullName evidence="2">protein-tyrosine-phosphatase</fullName>
        <ecNumber evidence="2">3.1.3.48</ecNumber>
    </recommendedName>
</protein>
<gene>
    <name evidence="6" type="ORF">SBAD_LOCUS4716</name>
</gene>
<evidence type="ECO:0000256" key="2">
    <source>
        <dbReference type="ARBA" id="ARBA00013064"/>
    </source>
</evidence>
<evidence type="ECO:0000259" key="5">
    <source>
        <dbReference type="SMART" id="SM00195"/>
    </source>
</evidence>
<reference evidence="6 7" key="2">
    <citation type="submission" date="2018-11" db="EMBL/GenBank/DDBJ databases">
        <authorList>
            <consortium name="Pathogen Informatics"/>
        </authorList>
    </citation>
    <scope>NUCLEOTIDE SEQUENCE [LARGE SCALE GENOMIC DNA]</scope>
</reference>
<evidence type="ECO:0000313" key="7">
    <source>
        <dbReference type="Proteomes" id="UP000270296"/>
    </source>
</evidence>
<evidence type="ECO:0000256" key="4">
    <source>
        <dbReference type="ARBA" id="ARBA00022912"/>
    </source>
</evidence>
<dbReference type="GO" id="GO:0033550">
    <property type="term" value="F:MAP kinase tyrosine phosphatase activity"/>
    <property type="evidence" value="ECO:0007669"/>
    <property type="project" value="TreeGrafter"/>
</dbReference>
<dbReference type="CDD" id="cd14498">
    <property type="entry name" value="DSP"/>
    <property type="match status" value="1"/>
</dbReference>
<evidence type="ECO:0000313" key="6">
    <source>
        <dbReference type="EMBL" id="VDP05231.1"/>
    </source>
</evidence>
<dbReference type="SMART" id="SM00195">
    <property type="entry name" value="DSPc"/>
    <property type="match status" value="1"/>
</dbReference>
<comment type="similarity">
    <text evidence="1">Belongs to the protein-tyrosine phosphatase family. Non-receptor class dual specificity subfamily.</text>
</comment>
<evidence type="ECO:0000313" key="8">
    <source>
        <dbReference type="WBParaSite" id="SBAD_0000491201-mRNA-1"/>
    </source>
</evidence>
<dbReference type="SUPFAM" id="SSF52799">
    <property type="entry name" value="(Phosphotyrosine protein) phosphatases II"/>
    <property type="match status" value="1"/>
</dbReference>
<dbReference type="EMBL" id="UZAM01008504">
    <property type="protein sequence ID" value="VDP05231.1"/>
    <property type="molecule type" value="Genomic_DNA"/>
</dbReference>
<evidence type="ECO:0000256" key="3">
    <source>
        <dbReference type="ARBA" id="ARBA00022801"/>
    </source>
</evidence>
<dbReference type="AlphaFoldDB" id="A0A183IM70"/>
<name>A0A183IM70_9BILA</name>
<dbReference type="GO" id="GO:0043409">
    <property type="term" value="P:negative regulation of MAPK cascade"/>
    <property type="evidence" value="ECO:0007669"/>
    <property type="project" value="TreeGrafter"/>
</dbReference>
<dbReference type="PANTHER" id="PTHR10159:SF519">
    <property type="entry name" value="DUAL SPECIFICITY PROTEIN PHOSPHATASE MPK3"/>
    <property type="match status" value="1"/>
</dbReference>
<sequence length="398" mass="45258">MQVRRSLPFPTNQEVVVIRPPLFLCRSEQLTVRWPSVAMQKWTSFGSSKISGGHVGNYSSDQRWVLPYFDDSRWLDRPPHESDLNDDNFTITLSRSFGATDRRNSRCITTKVPVLDTKQVHIYLRRQASCGSIQSNFSSSLFDEPNSTLDISSTAKCGSETVESSDGSKNFKQVNRRVVKPSVAWCRRGSAVGSSSSSSQTLAYKTVPKRVNLLDTEVCQVYDYLFMSGVQAAYNANFLCKFNIEYLIDVSNVEPQNVPRDMRSDVPCVCPRETAHSRARMAITIDEHSTLDLVPMFEDVNRFIDSARVCGKSVLIYSYLGRNRCAVFVVQYIMKTKRMNCDRAVQVLKDLWPNIDISENFYHSLRKWDITLNLFSASIDSPKVVAKRSPFITRSAWV</sequence>
<keyword evidence="3" id="KW-0378">Hydrolase</keyword>
<dbReference type="Gene3D" id="3.90.190.10">
    <property type="entry name" value="Protein tyrosine phosphatase superfamily"/>
    <property type="match status" value="1"/>
</dbReference>
<dbReference type="InterPro" id="IPR000340">
    <property type="entry name" value="Dual-sp_phosphatase_cat-dom"/>
</dbReference>
<dbReference type="PANTHER" id="PTHR10159">
    <property type="entry name" value="DUAL SPECIFICITY PROTEIN PHOSPHATASE"/>
    <property type="match status" value="1"/>
</dbReference>
<dbReference type="GO" id="GO:0017017">
    <property type="term" value="F:MAP kinase tyrosine/serine/threonine phosphatase activity"/>
    <property type="evidence" value="ECO:0007669"/>
    <property type="project" value="TreeGrafter"/>
</dbReference>
<dbReference type="Pfam" id="PF00782">
    <property type="entry name" value="DSPc"/>
    <property type="match status" value="1"/>
</dbReference>
<dbReference type="Proteomes" id="UP000270296">
    <property type="component" value="Unassembled WGS sequence"/>
</dbReference>
<keyword evidence="7" id="KW-1185">Reference proteome</keyword>
<dbReference type="InterPro" id="IPR020422">
    <property type="entry name" value="TYR_PHOSPHATASE_DUAL_dom"/>
</dbReference>
<dbReference type="GO" id="GO:0008330">
    <property type="term" value="F:protein tyrosine/threonine phosphatase activity"/>
    <property type="evidence" value="ECO:0007669"/>
    <property type="project" value="TreeGrafter"/>
</dbReference>
<dbReference type="EC" id="3.1.3.48" evidence="2"/>
<keyword evidence="4" id="KW-0904">Protein phosphatase</keyword>
<dbReference type="WBParaSite" id="SBAD_0000491201-mRNA-1">
    <property type="protein sequence ID" value="SBAD_0000491201-mRNA-1"/>
    <property type="gene ID" value="SBAD_0000491201"/>
</dbReference>
<dbReference type="InterPro" id="IPR029021">
    <property type="entry name" value="Prot-tyrosine_phosphatase-like"/>
</dbReference>
<proteinExistence type="inferred from homology"/>
<dbReference type="OrthoDB" id="2017893at2759"/>
<dbReference type="GO" id="GO:0005737">
    <property type="term" value="C:cytoplasm"/>
    <property type="evidence" value="ECO:0007669"/>
    <property type="project" value="TreeGrafter"/>
</dbReference>
<reference evidence="8" key="1">
    <citation type="submission" date="2016-06" db="UniProtKB">
        <authorList>
            <consortium name="WormBaseParasite"/>
        </authorList>
    </citation>
    <scope>IDENTIFICATION</scope>
</reference>